<dbReference type="PROSITE" id="PS50011">
    <property type="entry name" value="PROTEIN_KINASE_DOM"/>
    <property type="match status" value="1"/>
</dbReference>
<feature type="domain" description="Fibronectin type-III" evidence="27">
    <location>
        <begin position="432"/>
        <end position="527"/>
    </location>
</feature>
<feature type="domain" description="Protein kinase" evidence="25">
    <location>
        <begin position="603"/>
        <end position="864"/>
    </location>
</feature>
<evidence type="ECO:0000256" key="14">
    <source>
        <dbReference type="ARBA" id="ARBA00022989"/>
    </source>
</evidence>
<accession>A0A8C7YBY4</accession>
<dbReference type="InterPro" id="IPR000719">
    <property type="entry name" value="Prot_kinase_dom"/>
</dbReference>
<dbReference type="InterPro" id="IPR011641">
    <property type="entry name" value="Tyr-kin_ephrin_A/B_rcpt-like"/>
</dbReference>
<dbReference type="Gene3D" id="2.60.120.260">
    <property type="entry name" value="Galactose-binding domain-like"/>
    <property type="match status" value="1"/>
</dbReference>
<dbReference type="InterPro" id="IPR020635">
    <property type="entry name" value="Tyr_kinase_cat_dom"/>
</dbReference>
<dbReference type="InterPro" id="IPR011009">
    <property type="entry name" value="Kinase-like_dom_sf"/>
</dbReference>
<evidence type="ECO:0000256" key="24">
    <source>
        <dbReference type="SAM" id="Phobius"/>
    </source>
</evidence>
<feature type="active site" description="Proton acceptor" evidence="20">
    <location>
        <position position="728"/>
    </location>
</feature>
<dbReference type="Pfam" id="PF25599">
    <property type="entry name" value="Ephrin_CRD"/>
    <property type="match status" value="1"/>
</dbReference>
<keyword evidence="11" id="KW-0418">Kinase</keyword>
<keyword evidence="7 24" id="KW-0812">Transmembrane</keyword>
<dbReference type="Pfam" id="PF07714">
    <property type="entry name" value="PK_Tyr_Ser-Thr"/>
    <property type="match status" value="1"/>
</dbReference>
<dbReference type="Gene3D" id="3.30.200.20">
    <property type="entry name" value="Phosphorylase Kinase, domain 1"/>
    <property type="match status" value="1"/>
</dbReference>
<feature type="binding site" evidence="21">
    <location>
        <begin position="609"/>
        <end position="617"/>
    </location>
    <ligand>
        <name>ATP</name>
        <dbReference type="ChEBI" id="CHEBI:30616"/>
    </ligand>
</feature>
<dbReference type="FunFam" id="2.60.120.260:FF:000001">
    <property type="entry name" value="Ephrin type-A receptor 7"/>
    <property type="match status" value="1"/>
</dbReference>
<dbReference type="PRINTS" id="PR00014">
    <property type="entry name" value="FNTYPEIII"/>
</dbReference>
<dbReference type="Proteomes" id="UP000694383">
    <property type="component" value="Unplaced"/>
</dbReference>
<feature type="disulfide bond" evidence="22">
    <location>
        <begin position="105"/>
        <end position="115"/>
    </location>
</feature>
<dbReference type="Pfam" id="PF07647">
    <property type="entry name" value="SAM_2"/>
    <property type="match status" value="1"/>
</dbReference>
<feature type="domain" description="Eph LBD" evidence="28">
    <location>
        <begin position="28"/>
        <end position="206"/>
    </location>
</feature>
<dbReference type="PROSITE" id="PS50853">
    <property type="entry name" value="FN3"/>
    <property type="match status" value="2"/>
</dbReference>
<dbReference type="PRINTS" id="PR00109">
    <property type="entry name" value="TYRKINASE"/>
</dbReference>
<dbReference type="InterPro" id="IPR001245">
    <property type="entry name" value="Ser-Thr/Tyr_kinase_cat_dom"/>
</dbReference>
<feature type="domain" description="Fibronectin type-III" evidence="27">
    <location>
        <begin position="327"/>
        <end position="431"/>
    </location>
</feature>
<dbReference type="SMART" id="SM00615">
    <property type="entry name" value="EPH_lbd"/>
    <property type="match status" value="1"/>
</dbReference>
<dbReference type="InterPro" id="IPR027936">
    <property type="entry name" value="Eph_TM"/>
</dbReference>
<keyword evidence="3" id="KW-0217">Developmental protein</keyword>
<dbReference type="SMART" id="SM00219">
    <property type="entry name" value="TyrKc"/>
    <property type="match status" value="1"/>
</dbReference>
<keyword evidence="10 21" id="KW-0547">Nucleotide-binding</keyword>
<dbReference type="Pfam" id="PF00041">
    <property type="entry name" value="fn3"/>
    <property type="match status" value="2"/>
</dbReference>
<dbReference type="SMART" id="SM00060">
    <property type="entry name" value="FN3"/>
    <property type="match status" value="2"/>
</dbReference>
<dbReference type="InterPro" id="IPR001426">
    <property type="entry name" value="Tyr_kinase_rcpt_V_CS"/>
</dbReference>
<dbReference type="PROSITE" id="PS50105">
    <property type="entry name" value="SAM_DOMAIN"/>
    <property type="match status" value="1"/>
</dbReference>
<dbReference type="InterPro" id="IPR008979">
    <property type="entry name" value="Galactose-bd-like_sf"/>
</dbReference>
<keyword evidence="22" id="KW-1015">Disulfide bond</keyword>
<evidence type="ECO:0000256" key="17">
    <source>
        <dbReference type="ARBA" id="ARBA00023170"/>
    </source>
</evidence>
<keyword evidence="12 21" id="KW-0067">ATP-binding</keyword>
<sequence length="949" mass="106063">MGCADAGPAEAAGAPVRFNHLSLGFPSPVILLDSKAQQTELEWISYPPNGWEEISGLDENYTPIRTYQVCQVMEPNQNNWLRTNWIEKGDAQRIFVELKFTLRDCNSLPGVVGTCKETFNLYYQETDSEVGRGLRENQYVKIDTIAADESFTQGDLGERKMKLNTELRIIGPLSKRGFYLAFQDVGACIALVSVKVYYKKCWSIIENLATFPDTVTGSEFSSLVEVEGMCVNDAEEEADNSPKMHCSAEGEWLVPIGKCICKAGFHQKGDACEPCGRGFYKSSSQDLQCSRCPAHSFNDREGSWRCDCEDGYYRALSDPPSVACTRPPSAPQNLVYNINQTAVTLEWSPPADTGGRNDVTYRVVCRRCSWEPEECVACGPNVGYSPAQSGLVETYVMVTDLLAHANYTFEVEAVNGVTDLSRTQSRVSVPAAPSQVREIINKKVQQRSIQLSWLEPQQPNGVIKEYEIKYYEKDQKDRIYSTVRSKSTSATVNNLKPSTAYVFQIRALTEAGYSNYSPQLEITTQEEATGGLQRSQNPVIIIAVVAVAGTIILVFMVFGFIIGRRYALAVKFPGTKTYIDPETYEDPNRAVHQFAKELDASCIKIERVIGAGEFGEVCSGRLKLPGKRDVSVAIKTLKVGYTEKQRRDFLCEASIMGQFDHPNVVHLEGVVTRGKPVMIVIEYMENGSLDAFLRKHDGQFTVIQLVGMLRGIAAGMRYLADMGYVHRDLAARNILVNSNLVCKVSDFGLSRVIEDDPEAVYTTTGGKIPVRWTAPEAIQYRKFTSASDVWSYGIVMWEVMSYGERPYWDMSNQDVIKAIEEGYRLPAPMDCPPGLHQLMLDCWQKDRAERPKFDQIVGILDKMIRNPNTLKTPVGTCTRPISPLLDQSTPDFAAFRSVGEWLEAIKMERYRDNFTAAGYSSLESVNKNTLTFSCNISPQLQAYLKAIFS</sequence>
<dbReference type="Gene3D" id="2.60.40.1770">
    <property type="entry name" value="ephrin a2 ectodomain"/>
    <property type="match status" value="1"/>
</dbReference>
<dbReference type="AlphaFoldDB" id="A0A8C7YBY4"/>
<dbReference type="GO" id="GO:0005524">
    <property type="term" value="F:ATP binding"/>
    <property type="evidence" value="ECO:0007669"/>
    <property type="project" value="UniProtKB-UniRule"/>
</dbReference>
<keyword evidence="17" id="KW-0675">Receptor</keyword>
<proteinExistence type="predicted"/>
<evidence type="ECO:0000256" key="9">
    <source>
        <dbReference type="ARBA" id="ARBA00022737"/>
    </source>
</evidence>
<keyword evidence="13" id="KW-0524">Neurogenesis</keyword>
<dbReference type="Gene3D" id="1.10.510.10">
    <property type="entry name" value="Transferase(Phosphotransferase) domain 1"/>
    <property type="match status" value="1"/>
</dbReference>
<evidence type="ECO:0000313" key="30">
    <source>
        <dbReference type="Proteomes" id="UP000694383"/>
    </source>
</evidence>
<evidence type="ECO:0000256" key="23">
    <source>
        <dbReference type="PROSITE-ProRule" id="PRU10141"/>
    </source>
</evidence>
<feature type="disulfide bond" evidence="22">
    <location>
        <begin position="70"/>
        <end position="188"/>
    </location>
</feature>
<keyword evidence="5" id="KW-0597">Phosphoprotein</keyword>
<evidence type="ECO:0000256" key="15">
    <source>
        <dbReference type="ARBA" id="ARBA00023136"/>
    </source>
</evidence>
<evidence type="ECO:0000256" key="3">
    <source>
        <dbReference type="ARBA" id="ARBA00022473"/>
    </source>
</evidence>
<dbReference type="PROSITE" id="PS51550">
    <property type="entry name" value="EPH_LBD"/>
    <property type="match status" value="1"/>
</dbReference>
<dbReference type="Ensembl" id="ENSOSIT00000027835.1">
    <property type="protein sequence ID" value="ENSOSIP00000026397.1"/>
    <property type="gene ID" value="ENSOSIG00000013222.1"/>
</dbReference>
<reference evidence="29" key="1">
    <citation type="submission" date="2025-08" db="UniProtKB">
        <authorList>
            <consortium name="Ensembl"/>
        </authorList>
    </citation>
    <scope>IDENTIFICATION</scope>
</reference>
<dbReference type="SUPFAM" id="SSF47769">
    <property type="entry name" value="SAM/Pointed domain"/>
    <property type="match status" value="1"/>
</dbReference>
<evidence type="ECO:0000256" key="5">
    <source>
        <dbReference type="ARBA" id="ARBA00022553"/>
    </source>
</evidence>
<evidence type="ECO:0000256" key="10">
    <source>
        <dbReference type="ARBA" id="ARBA00022741"/>
    </source>
</evidence>
<dbReference type="Gene3D" id="2.10.50.10">
    <property type="entry name" value="Tumor Necrosis Factor Receptor, subunit A, domain 2"/>
    <property type="match status" value="1"/>
</dbReference>
<dbReference type="SMART" id="SM01411">
    <property type="entry name" value="Ephrin_rec_like"/>
    <property type="match status" value="1"/>
</dbReference>
<dbReference type="InterPro" id="IPR001090">
    <property type="entry name" value="Ephrin_rcpt_lig-bd_dom"/>
</dbReference>
<dbReference type="FunFam" id="1.10.510.10:FF:000130">
    <property type="entry name" value="Ephrin type-A receptor 7"/>
    <property type="match status" value="1"/>
</dbReference>
<evidence type="ECO:0000256" key="20">
    <source>
        <dbReference type="PIRSR" id="PIRSR000666-1"/>
    </source>
</evidence>
<organism evidence="29 30">
    <name type="scientific">Oryzias sinensis</name>
    <name type="common">Chinese medaka</name>
    <dbReference type="NCBI Taxonomy" id="183150"/>
    <lineage>
        <taxon>Eukaryota</taxon>
        <taxon>Metazoa</taxon>
        <taxon>Chordata</taxon>
        <taxon>Craniata</taxon>
        <taxon>Vertebrata</taxon>
        <taxon>Euteleostomi</taxon>
        <taxon>Actinopterygii</taxon>
        <taxon>Neopterygii</taxon>
        <taxon>Teleostei</taxon>
        <taxon>Neoteleostei</taxon>
        <taxon>Acanthomorphata</taxon>
        <taxon>Ovalentaria</taxon>
        <taxon>Atherinomorphae</taxon>
        <taxon>Beloniformes</taxon>
        <taxon>Adrianichthyidae</taxon>
        <taxon>Oryziinae</taxon>
        <taxon>Oryzias</taxon>
    </lineage>
</organism>
<dbReference type="Pfam" id="PF01404">
    <property type="entry name" value="Ephrin_lbd"/>
    <property type="match status" value="1"/>
</dbReference>
<evidence type="ECO:0000256" key="12">
    <source>
        <dbReference type="ARBA" id="ARBA00022840"/>
    </source>
</evidence>
<dbReference type="FunFam" id="2.10.50.10:FF:000001">
    <property type="entry name" value="Ephrin type-A receptor 5"/>
    <property type="match status" value="1"/>
</dbReference>
<dbReference type="GO" id="GO:0030425">
    <property type="term" value="C:dendrite"/>
    <property type="evidence" value="ECO:0007669"/>
    <property type="project" value="TreeGrafter"/>
</dbReference>
<dbReference type="PROSITE" id="PS00109">
    <property type="entry name" value="PROTEIN_KINASE_TYR"/>
    <property type="match status" value="1"/>
</dbReference>
<dbReference type="InterPro" id="IPR001660">
    <property type="entry name" value="SAM"/>
</dbReference>
<dbReference type="CDD" id="cd00185">
    <property type="entry name" value="TNFRSF"/>
    <property type="match status" value="1"/>
</dbReference>
<dbReference type="Pfam" id="PF14575">
    <property type="entry name" value="EphA2_TM"/>
    <property type="match status" value="1"/>
</dbReference>
<dbReference type="GeneTree" id="ENSGT00940000167164"/>
<dbReference type="FunFam" id="2.60.40.10:FF:000190">
    <property type="entry name" value="Ephrin type-A receptor 7"/>
    <property type="match status" value="1"/>
</dbReference>
<evidence type="ECO:0000256" key="19">
    <source>
        <dbReference type="ARBA" id="ARBA00051243"/>
    </source>
</evidence>
<evidence type="ECO:0000256" key="2">
    <source>
        <dbReference type="ARBA" id="ARBA00011902"/>
    </source>
</evidence>
<dbReference type="PANTHER" id="PTHR46877">
    <property type="entry name" value="EPH RECEPTOR A5"/>
    <property type="match status" value="1"/>
</dbReference>
<feature type="domain" description="SAM" evidence="26">
    <location>
        <begin position="893"/>
        <end position="925"/>
    </location>
</feature>
<dbReference type="SUPFAM" id="SSF56112">
    <property type="entry name" value="Protein kinase-like (PK-like)"/>
    <property type="match status" value="1"/>
</dbReference>
<keyword evidence="6" id="KW-0808">Transferase</keyword>
<protein>
    <recommendedName>
        <fullName evidence="2">receptor protein-tyrosine kinase</fullName>
        <ecNumber evidence="2">2.7.10.1</ecNumber>
    </recommendedName>
</protein>
<dbReference type="InterPro" id="IPR036116">
    <property type="entry name" value="FN3_sf"/>
</dbReference>
<evidence type="ECO:0000256" key="6">
    <source>
        <dbReference type="ARBA" id="ARBA00022679"/>
    </source>
</evidence>
<evidence type="ECO:0000256" key="18">
    <source>
        <dbReference type="ARBA" id="ARBA00023180"/>
    </source>
</evidence>
<keyword evidence="16" id="KW-0829">Tyrosine-protein kinase</keyword>
<evidence type="ECO:0000313" key="29">
    <source>
        <dbReference type="Ensembl" id="ENSOSIP00000026397.1"/>
    </source>
</evidence>
<dbReference type="Gene3D" id="1.10.150.50">
    <property type="entry name" value="Transcription Factor, Ets-1"/>
    <property type="match status" value="1"/>
</dbReference>
<dbReference type="SUPFAM" id="SSF49265">
    <property type="entry name" value="Fibronectin type III"/>
    <property type="match status" value="1"/>
</dbReference>
<dbReference type="PROSITE" id="PS00790">
    <property type="entry name" value="RECEPTOR_TYR_KIN_V_1"/>
    <property type="match status" value="1"/>
</dbReference>
<dbReference type="CDD" id="cd05066">
    <property type="entry name" value="PTKc_EphR_A"/>
    <property type="match status" value="1"/>
</dbReference>
<dbReference type="CDD" id="cd00063">
    <property type="entry name" value="FN3"/>
    <property type="match status" value="2"/>
</dbReference>
<dbReference type="InterPro" id="IPR013783">
    <property type="entry name" value="Ig-like_fold"/>
</dbReference>
<dbReference type="FunFam" id="2.60.40.1770:FF:000001">
    <property type="entry name" value="Ephrin type-A receptor 5"/>
    <property type="match status" value="1"/>
</dbReference>
<keyword evidence="15 24" id="KW-0472">Membrane</keyword>
<keyword evidence="30" id="KW-1185">Reference proteome</keyword>
<feature type="transmembrane region" description="Helical" evidence="24">
    <location>
        <begin position="539"/>
        <end position="562"/>
    </location>
</feature>
<dbReference type="Pfam" id="PF07699">
    <property type="entry name" value="Ephrin_rec_like"/>
    <property type="match status" value="1"/>
</dbReference>
<dbReference type="PIRSF" id="PIRSF000666">
    <property type="entry name" value="TyrPK_ephrin_receptor"/>
    <property type="match status" value="1"/>
</dbReference>
<dbReference type="SUPFAM" id="SSF49785">
    <property type="entry name" value="Galactose-binding domain-like"/>
    <property type="match status" value="1"/>
</dbReference>
<keyword evidence="14 24" id="KW-1133">Transmembrane helix</keyword>
<evidence type="ECO:0000259" key="26">
    <source>
        <dbReference type="PROSITE" id="PS50105"/>
    </source>
</evidence>
<keyword evidence="4" id="KW-1003">Cell membrane</keyword>
<dbReference type="InterPro" id="IPR008266">
    <property type="entry name" value="Tyr_kinase_AS"/>
</dbReference>
<evidence type="ECO:0000256" key="11">
    <source>
        <dbReference type="ARBA" id="ARBA00022777"/>
    </source>
</evidence>
<keyword evidence="8" id="KW-0732">Signal</keyword>
<name>A0A8C7YBY4_9TELE</name>
<evidence type="ECO:0000256" key="1">
    <source>
        <dbReference type="ARBA" id="ARBA00004251"/>
    </source>
</evidence>
<evidence type="ECO:0000259" key="25">
    <source>
        <dbReference type="PROSITE" id="PS50011"/>
    </source>
</evidence>
<dbReference type="PANTHER" id="PTHR46877:SF9">
    <property type="entry name" value="EPHRIN TYPE-A RECEPTOR 7"/>
    <property type="match status" value="1"/>
</dbReference>
<dbReference type="FunFam" id="3.30.200.20:FF:000001">
    <property type="entry name" value="Ephrin type-A receptor 5"/>
    <property type="match status" value="1"/>
</dbReference>
<dbReference type="InterPro" id="IPR016257">
    <property type="entry name" value="Tyr_kinase_ephrin_rcpt"/>
</dbReference>
<dbReference type="PROSITE" id="PS00107">
    <property type="entry name" value="PROTEIN_KINASE_ATP"/>
    <property type="match status" value="1"/>
</dbReference>
<evidence type="ECO:0000256" key="21">
    <source>
        <dbReference type="PIRSR" id="PIRSR000666-2"/>
    </source>
</evidence>
<evidence type="ECO:0000256" key="7">
    <source>
        <dbReference type="ARBA" id="ARBA00022692"/>
    </source>
</evidence>
<feature type="binding site" evidence="21 23">
    <location>
        <position position="635"/>
    </location>
    <ligand>
        <name>ATP</name>
        <dbReference type="ChEBI" id="CHEBI:30616"/>
    </ligand>
</feature>
<comment type="subcellular location">
    <subcellularLocation>
        <location evidence="1">Cell membrane</location>
        <topology evidence="1">Single-pass type I membrane protein</topology>
    </subcellularLocation>
</comment>
<reference evidence="29" key="2">
    <citation type="submission" date="2025-09" db="UniProtKB">
        <authorList>
            <consortium name="Ensembl"/>
        </authorList>
    </citation>
    <scope>IDENTIFICATION</scope>
</reference>
<dbReference type="GO" id="GO:0007411">
    <property type="term" value="P:axon guidance"/>
    <property type="evidence" value="ECO:0007669"/>
    <property type="project" value="TreeGrafter"/>
</dbReference>
<dbReference type="EC" id="2.7.10.1" evidence="2"/>
<keyword evidence="18" id="KW-0325">Glycoprotein</keyword>
<dbReference type="InterPro" id="IPR003961">
    <property type="entry name" value="FN3_dom"/>
</dbReference>
<evidence type="ECO:0000259" key="27">
    <source>
        <dbReference type="PROSITE" id="PS50853"/>
    </source>
</evidence>
<dbReference type="Gene3D" id="2.60.40.10">
    <property type="entry name" value="Immunoglobulins"/>
    <property type="match status" value="2"/>
</dbReference>
<evidence type="ECO:0000256" key="22">
    <source>
        <dbReference type="PIRSR" id="PIRSR000666-3"/>
    </source>
</evidence>
<dbReference type="GO" id="GO:0005005">
    <property type="term" value="F:transmembrane-ephrin receptor activity"/>
    <property type="evidence" value="ECO:0007669"/>
    <property type="project" value="TreeGrafter"/>
</dbReference>
<dbReference type="InterPro" id="IPR017441">
    <property type="entry name" value="Protein_kinase_ATP_BS"/>
</dbReference>
<keyword evidence="9" id="KW-0677">Repeat</keyword>
<evidence type="ECO:0000256" key="8">
    <source>
        <dbReference type="ARBA" id="ARBA00022729"/>
    </source>
</evidence>
<comment type="catalytic activity">
    <reaction evidence="19">
        <text>L-tyrosyl-[protein] + ATP = O-phospho-L-tyrosyl-[protein] + ADP + H(+)</text>
        <dbReference type="Rhea" id="RHEA:10596"/>
        <dbReference type="Rhea" id="RHEA-COMP:10136"/>
        <dbReference type="Rhea" id="RHEA-COMP:20101"/>
        <dbReference type="ChEBI" id="CHEBI:15378"/>
        <dbReference type="ChEBI" id="CHEBI:30616"/>
        <dbReference type="ChEBI" id="CHEBI:46858"/>
        <dbReference type="ChEBI" id="CHEBI:61978"/>
        <dbReference type="ChEBI" id="CHEBI:456216"/>
        <dbReference type="EC" id="2.7.10.1"/>
    </reaction>
</comment>
<evidence type="ECO:0000256" key="4">
    <source>
        <dbReference type="ARBA" id="ARBA00022475"/>
    </source>
</evidence>
<evidence type="ECO:0000256" key="13">
    <source>
        <dbReference type="ARBA" id="ARBA00022902"/>
    </source>
</evidence>
<dbReference type="FunFam" id="2.60.40.10:FF:000045">
    <property type="entry name" value="Ephrin type-A receptor 5"/>
    <property type="match status" value="1"/>
</dbReference>
<dbReference type="InterPro" id="IPR050449">
    <property type="entry name" value="Ephrin_rcpt_TKs"/>
</dbReference>
<dbReference type="InterPro" id="IPR013761">
    <property type="entry name" value="SAM/pointed_sf"/>
</dbReference>
<dbReference type="GO" id="GO:0005886">
    <property type="term" value="C:plasma membrane"/>
    <property type="evidence" value="ECO:0007669"/>
    <property type="project" value="UniProtKB-SubCell"/>
</dbReference>
<evidence type="ECO:0000259" key="28">
    <source>
        <dbReference type="PROSITE" id="PS51550"/>
    </source>
</evidence>
<evidence type="ECO:0000256" key="16">
    <source>
        <dbReference type="ARBA" id="ARBA00023137"/>
    </source>
</evidence>